<accession>A0ABW1G9Q2</accession>
<dbReference type="EC" id="2.1.1.-" evidence="5"/>
<dbReference type="PANTHER" id="PTHR44942">
    <property type="entry name" value="METHYLTRANSF_11 DOMAIN-CONTAINING PROTEIN"/>
    <property type="match status" value="1"/>
</dbReference>
<keyword evidence="6" id="KW-1185">Reference proteome</keyword>
<dbReference type="InterPro" id="IPR029063">
    <property type="entry name" value="SAM-dependent_MTases_sf"/>
</dbReference>
<comment type="caution">
    <text evidence="5">The sequence shown here is derived from an EMBL/GenBank/DDBJ whole genome shotgun (WGS) entry which is preliminary data.</text>
</comment>
<dbReference type="GO" id="GO:0032259">
    <property type="term" value="P:methylation"/>
    <property type="evidence" value="ECO:0007669"/>
    <property type="project" value="UniProtKB-KW"/>
</dbReference>
<dbReference type="InterPro" id="IPR051052">
    <property type="entry name" value="Diverse_substrate_MTase"/>
</dbReference>
<dbReference type="PANTHER" id="PTHR44942:SF4">
    <property type="entry name" value="METHYLTRANSFERASE TYPE 11 DOMAIN-CONTAINING PROTEIN"/>
    <property type="match status" value="1"/>
</dbReference>
<evidence type="ECO:0000256" key="1">
    <source>
        <dbReference type="ARBA" id="ARBA00008361"/>
    </source>
</evidence>
<dbReference type="SUPFAM" id="SSF53335">
    <property type="entry name" value="S-adenosyl-L-methionine-dependent methyltransferases"/>
    <property type="match status" value="1"/>
</dbReference>
<comment type="similarity">
    <text evidence="1">Belongs to the methyltransferase superfamily.</text>
</comment>
<reference evidence="6" key="1">
    <citation type="journal article" date="2019" name="Int. J. Syst. Evol. Microbiol.">
        <title>The Global Catalogue of Microorganisms (GCM) 10K type strain sequencing project: providing services to taxonomists for standard genome sequencing and annotation.</title>
        <authorList>
            <consortium name="The Broad Institute Genomics Platform"/>
            <consortium name="The Broad Institute Genome Sequencing Center for Infectious Disease"/>
            <person name="Wu L."/>
            <person name="Ma J."/>
        </authorList>
    </citation>
    <scope>NUCLEOTIDE SEQUENCE [LARGE SCALE GENOMIC DNA]</scope>
    <source>
        <strain evidence="6">JCM 4816</strain>
    </source>
</reference>
<gene>
    <name evidence="5" type="ORF">ACFP3V_30180</name>
</gene>
<dbReference type="CDD" id="cd02440">
    <property type="entry name" value="AdoMet_MTases"/>
    <property type="match status" value="1"/>
</dbReference>
<feature type="domain" description="Methyltransferase type 11" evidence="4">
    <location>
        <begin position="47"/>
        <end position="135"/>
    </location>
</feature>
<proteinExistence type="inferred from homology"/>
<organism evidence="5 6">
    <name type="scientific">Streptacidiphilus monticola</name>
    <dbReference type="NCBI Taxonomy" id="2161674"/>
    <lineage>
        <taxon>Bacteria</taxon>
        <taxon>Bacillati</taxon>
        <taxon>Actinomycetota</taxon>
        <taxon>Actinomycetes</taxon>
        <taxon>Kitasatosporales</taxon>
        <taxon>Streptomycetaceae</taxon>
        <taxon>Streptacidiphilus</taxon>
    </lineage>
</organism>
<evidence type="ECO:0000256" key="3">
    <source>
        <dbReference type="ARBA" id="ARBA00022679"/>
    </source>
</evidence>
<sequence length="244" mass="26867">MAESSDTVKDLQAASFGAAAGEYERGRPTYPAEAVAWLVPETARRVVDLGAGTGKLTRALAAPGRELLAVEPSAGMRAEFARVLPRVPVLAGTGEALPPPDGWADALVCGQAWHWVDPDRAVPEAARVLAPGGQLGLVWNFRDEAEPWVAELDGLLRARGEDRTDHRQLERLEPWFGPLEEHVVRWSHPVTEQQLVDMVASRSYVITMAADERERLLGEVRALVARARPTSLPYVTHCYRARRR</sequence>
<evidence type="ECO:0000313" key="5">
    <source>
        <dbReference type="EMBL" id="MFC5911461.1"/>
    </source>
</evidence>
<dbReference type="GO" id="GO:0008168">
    <property type="term" value="F:methyltransferase activity"/>
    <property type="evidence" value="ECO:0007669"/>
    <property type="project" value="UniProtKB-KW"/>
</dbReference>
<keyword evidence="2 5" id="KW-0489">Methyltransferase</keyword>
<dbReference type="RefSeq" id="WP_380590458.1">
    <property type="nucleotide sequence ID" value="NZ_JBHSQJ010000167.1"/>
</dbReference>
<dbReference type="Gene3D" id="3.40.50.150">
    <property type="entry name" value="Vaccinia Virus protein VP39"/>
    <property type="match status" value="1"/>
</dbReference>
<dbReference type="Proteomes" id="UP001596174">
    <property type="component" value="Unassembled WGS sequence"/>
</dbReference>
<evidence type="ECO:0000313" key="6">
    <source>
        <dbReference type="Proteomes" id="UP001596174"/>
    </source>
</evidence>
<dbReference type="EMBL" id="JBHSQJ010000167">
    <property type="protein sequence ID" value="MFC5911461.1"/>
    <property type="molecule type" value="Genomic_DNA"/>
</dbReference>
<keyword evidence="3 5" id="KW-0808">Transferase</keyword>
<dbReference type="Pfam" id="PF08241">
    <property type="entry name" value="Methyltransf_11"/>
    <property type="match status" value="1"/>
</dbReference>
<evidence type="ECO:0000256" key="2">
    <source>
        <dbReference type="ARBA" id="ARBA00022603"/>
    </source>
</evidence>
<dbReference type="InterPro" id="IPR013216">
    <property type="entry name" value="Methyltransf_11"/>
</dbReference>
<evidence type="ECO:0000259" key="4">
    <source>
        <dbReference type="Pfam" id="PF08241"/>
    </source>
</evidence>
<name>A0ABW1G9Q2_9ACTN</name>
<protein>
    <submittedName>
        <fullName evidence="5">Class I SAM-dependent methyltransferase</fullName>
        <ecNumber evidence="5">2.1.1.-</ecNumber>
    </submittedName>
</protein>